<dbReference type="Pfam" id="PF07553">
    <property type="entry name" value="Lipoprotein_Ltp"/>
    <property type="match status" value="2"/>
</dbReference>
<accession>A0ABV9EZ98</accession>
<gene>
    <name evidence="4" type="ORF">ACFO3E_06090</name>
</gene>
<feature type="region of interest" description="Disordered" evidence="1">
    <location>
        <begin position="90"/>
        <end position="116"/>
    </location>
</feature>
<dbReference type="InterPro" id="IPR011434">
    <property type="entry name" value="Ltp-like_HTH"/>
</dbReference>
<dbReference type="RefSeq" id="WP_380803208.1">
    <property type="nucleotide sequence ID" value="NZ_JBHSFZ010000008.1"/>
</dbReference>
<keyword evidence="5" id="KW-1185">Reference proteome</keyword>
<feature type="transmembrane region" description="Helical" evidence="2">
    <location>
        <begin position="51"/>
        <end position="70"/>
    </location>
</feature>
<proteinExistence type="predicted"/>
<keyword evidence="4" id="KW-0449">Lipoprotein</keyword>
<feature type="domain" description="Putative host cell surface-exposed lipoprotein Ltp-like HTH region" evidence="3">
    <location>
        <begin position="160"/>
        <end position="203"/>
    </location>
</feature>
<evidence type="ECO:0000256" key="2">
    <source>
        <dbReference type="SAM" id="Phobius"/>
    </source>
</evidence>
<evidence type="ECO:0000256" key="1">
    <source>
        <dbReference type="SAM" id="MobiDB-lite"/>
    </source>
</evidence>
<sequence length="210" mass="21720">MSEKTCPQCAETVKAEAKICRFCNYNFETGTPGDTRVAPVPPEKKKGLGKGCLVVLGIFVVLVIIGAIAGGDQKPATNNTAGGKVQAAETALSSEGQAEAEEAPASTLTGPQQNAARTAQQYISMSGFSRKGLIEQLSSDAGNGYDVADATAAVDSLNIDYNEQAARTAKQYLDMTGFSCKGLIEQLSSSAGNDYTVSEATYGAKQAGAC</sequence>
<keyword evidence="2" id="KW-0472">Membrane</keyword>
<evidence type="ECO:0000313" key="4">
    <source>
        <dbReference type="EMBL" id="MFC4593761.1"/>
    </source>
</evidence>
<keyword evidence="2" id="KW-0812">Transmembrane</keyword>
<name>A0ABV9EZ98_9SPHN</name>
<dbReference type="InterPro" id="IPR036388">
    <property type="entry name" value="WH-like_DNA-bd_sf"/>
</dbReference>
<dbReference type="EMBL" id="JBHSFZ010000008">
    <property type="protein sequence ID" value="MFC4593761.1"/>
    <property type="molecule type" value="Genomic_DNA"/>
</dbReference>
<evidence type="ECO:0000313" key="5">
    <source>
        <dbReference type="Proteomes" id="UP001595957"/>
    </source>
</evidence>
<reference evidence="5" key="1">
    <citation type="journal article" date="2019" name="Int. J. Syst. Evol. Microbiol.">
        <title>The Global Catalogue of Microorganisms (GCM) 10K type strain sequencing project: providing services to taxonomists for standard genome sequencing and annotation.</title>
        <authorList>
            <consortium name="The Broad Institute Genomics Platform"/>
            <consortium name="The Broad Institute Genome Sequencing Center for Infectious Disease"/>
            <person name="Wu L."/>
            <person name="Ma J."/>
        </authorList>
    </citation>
    <scope>NUCLEOTIDE SEQUENCE [LARGE SCALE GENOMIC DNA]</scope>
    <source>
        <strain evidence="5">NBRC 103632</strain>
    </source>
</reference>
<feature type="compositionally biased region" description="Polar residues" evidence="1">
    <location>
        <begin position="106"/>
        <end position="116"/>
    </location>
</feature>
<keyword evidence="2" id="KW-1133">Transmembrane helix</keyword>
<dbReference type="Proteomes" id="UP001595957">
    <property type="component" value="Unassembled WGS sequence"/>
</dbReference>
<comment type="caution">
    <text evidence="4">The sequence shown here is derived from an EMBL/GenBank/DDBJ whole genome shotgun (WGS) entry which is preliminary data.</text>
</comment>
<evidence type="ECO:0000259" key="3">
    <source>
        <dbReference type="Pfam" id="PF07553"/>
    </source>
</evidence>
<protein>
    <submittedName>
        <fullName evidence="4">Ltp family lipoprotein</fullName>
    </submittedName>
</protein>
<dbReference type="Gene3D" id="1.10.10.10">
    <property type="entry name" value="Winged helix-like DNA-binding domain superfamily/Winged helix DNA-binding domain"/>
    <property type="match status" value="2"/>
</dbReference>
<organism evidence="4 5">
    <name type="scientific">Sphingobium tyrosinilyticum</name>
    <dbReference type="NCBI Taxonomy" id="2715436"/>
    <lineage>
        <taxon>Bacteria</taxon>
        <taxon>Pseudomonadati</taxon>
        <taxon>Pseudomonadota</taxon>
        <taxon>Alphaproteobacteria</taxon>
        <taxon>Sphingomonadales</taxon>
        <taxon>Sphingomonadaceae</taxon>
        <taxon>Sphingobium</taxon>
    </lineage>
</organism>
<feature type="domain" description="Putative host cell surface-exposed lipoprotein Ltp-like HTH region" evidence="3">
    <location>
        <begin position="112"/>
        <end position="157"/>
    </location>
</feature>